<name>A0ABX1WDV5_9RHOB</name>
<dbReference type="Proteomes" id="UP000599383">
    <property type="component" value="Unassembled WGS sequence"/>
</dbReference>
<dbReference type="EMBL" id="WVQY01000005">
    <property type="protein sequence ID" value="NOD31464.1"/>
    <property type="molecule type" value="Genomic_DNA"/>
</dbReference>
<comment type="caution">
    <text evidence="1">The sequence shown here is derived from an EMBL/GenBank/DDBJ whole genome shotgun (WGS) entry which is preliminary data.</text>
</comment>
<sequence length="178" mass="18731">MLQFCLFSAGICADKDKIKCWGDVSASGQMRAGTNGQIAISWCQTEIDGLEDAPLSCLAIGSAWSWRGQAIVMSEAAEQSIEKIGNVGGVASQVNSHFPIVRDIPGHVAGALTLTNGAQKFSAKLVADGNDTSRALVFEGACPPRDEEFWIVEVTELAMIPNPAAKSSATVVSFPTSN</sequence>
<accession>A0ABX1WDV5</accession>
<reference evidence="1 2" key="1">
    <citation type="submission" date="2019-12" db="EMBL/GenBank/DDBJ databases">
        <title>Ruegeria JWLKs population differentiation of coral mucus and skeleton niches.</title>
        <authorList>
            <person name="Luo D."/>
        </authorList>
    </citation>
    <scope>NUCLEOTIDE SEQUENCE [LARGE SCALE GENOMIC DNA]</scope>
    <source>
        <strain evidence="1 2">HKCCD6238</strain>
    </source>
</reference>
<keyword evidence="2" id="KW-1185">Reference proteome</keyword>
<evidence type="ECO:0000313" key="2">
    <source>
        <dbReference type="Proteomes" id="UP000599383"/>
    </source>
</evidence>
<evidence type="ECO:0000313" key="1">
    <source>
        <dbReference type="EMBL" id="NOD31464.1"/>
    </source>
</evidence>
<gene>
    <name evidence="1" type="ORF">GS617_14390</name>
</gene>
<proteinExistence type="predicted"/>
<organism evidence="1 2">
    <name type="scientific">Ruegeria atlantica</name>
    <dbReference type="NCBI Taxonomy" id="81569"/>
    <lineage>
        <taxon>Bacteria</taxon>
        <taxon>Pseudomonadati</taxon>
        <taxon>Pseudomonadota</taxon>
        <taxon>Alphaproteobacteria</taxon>
        <taxon>Rhodobacterales</taxon>
        <taxon>Roseobacteraceae</taxon>
        <taxon>Ruegeria</taxon>
    </lineage>
</organism>
<protein>
    <submittedName>
        <fullName evidence="1">Uncharacterized protein</fullName>
    </submittedName>
</protein>
<dbReference type="RefSeq" id="WP_171363938.1">
    <property type="nucleotide sequence ID" value="NZ_WVQY01000005.1"/>
</dbReference>